<dbReference type="SUPFAM" id="SSF52047">
    <property type="entry name" value="RNI-like"/>
    <property type="match status" value="1"/>
</dbReference>
<reference evidence="3" key="2">
    <citation type="journal article" date="2018" name="Plant J.">
        <title>The Sorghum bicolor reference genome: improved assembly, gene annotations, a transcriptome atlas, and signatures of genome organization.</title>
        <authorList>
            <person name="McCormick R.F."/>
            <person name="Truong S.K."/>
            <person name="Sreedasyam A."/>
            <person name="Jenkins J."/>
            <person name="Shu S."/>
            <person name="Sims D."/>
            <person name="Kennedy M."/>
            <person name="Amirebrahimi M."/>
            <person name="Weers B.D."/>
            <person name="McKinley B."/>
            <person name="Mattison A."/>
            <person name="Morishige D.T."/>
            <person name="Grimwood J."/>
            <person name="Schmutz J."/>
            <person name="Mullet J.E."/>
        </authorList>
    </citation>
    <scope>NUCLEOTIDE SEQUENCE [LARGE SCALE GENOMIC DNA]</scope>
    <source>
        <strain evidence="3">cv. BTx623</strain>
    </source>
</reference>
<dbReference type="Gene3D" id="3.80.10.10">
    <property type="entry name" value="Ribonuclease Inhibitor"/>
    <property type="match status" value="1"/>
</dbReference>
<sequence length="473" mass="53397">MPEIEGFTCWRSDGVQGGRRKPEPILPEDILYQIHALMPMKDAACASTVSRGFLRSWHCYPNLVFNSKTFGINEDTPNNINEITSDFIGRVDHIMTNHSGTGVKKFKLQTYPCDNLHLSYVDRWLQVATAPGIEEFELQMPWCNKIEYNFPCSLLSTERGSSLQSFVLDHCAFHPAAEVGCLSSLTSVHLSSVHITAEELCSFLSKSLALKQLDIYRCNDIVCLKIPYELSHLNFLAVQDCVMLEMIESDAPKLSQFKYIGHPIDITTKSNMLYCARTKLPSIAPNVQTLFLTSLDEKVNTPMLAVKFLYLKHLEIVLVEPSLSPDYDFCSLASFLDGSPSLDTLILHVEVPTIREDSILEFSDYNSYHSRQILQHSNKNLRNVTITGFCSAKSMIEFTNDILAHAPVLECLVLDTSRGHERKIHKSTMCLHMFEEDLVEVQRARMAIERHVVGNVPSTVNLKVLEPCSKCLS</sequence>
<dbReference type="STRING" id="4558.A0A1Z5RL89"/>
<evidence type="ECO:0000259" key="1">
    <source>
        <dbReference type="Pfam" id="PF23622"/>
    </source>
</evidence>
<dbReference type="SUPFAM" id="SSF81383">
    <property type="entry name" value="F-box domain"/>
    <property type="match status" value="1"/>
</dbReference>
<dbReference type="InterPro" id="IPR036047">
    <property type="entry name" value="F-box-like_dom_sf"/>
</dbReference>
<dbReference type="Gramene" id="OQU84498">
    <property type="protein sequence ID" value="OQU84498"/>
    <property type="gene ID" value="SORBI_3004G066401"/>
</dbReference>
<keyword evidence="3" id="KW-1185">Reference proteome</keyword>
<dbReference type="Pfam" id="PF23622">
    <property type="entry name" value="LRR_At1g61320_AtMIF1"/>
    <property type="match status" value="1"/>
</dbReference>
<dbReference type="EMBL" id="CM000763">
    <property type="protein sequence ID" value="OQU84498.1"/>
    <property type="molecule type" value="Genomic_DNA"/>
</dbReference>
<gene>
    <name evidence="2" type="ORF">SORBI_3004G066401</name>
</gene>
<reference evidence="2 3" key="1">
    <citation type="journal article" date="2009" name="Nature">
        <title>The Sorghum bicolor genome and the diversification of grasses.</title>
        <authorList>
            <person name="Paterson A.H."/>
            <person name="Bowers J.E."/>
            <person name="Bruggmann R."/>
            <person name="Dubchak I."/>
            <person name="Grimwood J."/>
            <person name="Gundlach H."/>
            <person name="Haberer G."/>
            <person name="Hellsten U."/>
            <person name="Mitros T."/>
            <person name="Poliakov A."/>
            <person name="Schmutz J."/>
            <person name="Spannagl M."/>
            <person name="Tang H."/>
            <person name="Wang X."/>
            <person name="Wicker T."/>
            <person name="Bharti A.K."/>
            <person name="Chapman J."/>
            <person name="Feltus F.A."/>
            <person name="Gowik U."/>
            <person name="Grigoriev I.V."/>
            <person name="Lyons E."/>
            <person name="Maher C.A."/>
            <person name="Martis M."/>
            <person name="Narechania A."/>
            <person name="Otillar R.P."/>
            <person name="Penning B.W."/>
            <person name="Salamov A.A."/>
            <person name="Wang Y."/>
            <person name="Zhang L."/>
            <person name="Carpita N.C."/>
            <person name="Freeling M."/>
            <person name="Gingle A.R."/>
            <person name="Hash C.T."/>
            <person name="Keller B."/>
            <person name="Klein P."/>
            <person name="Kresovich S."/>
            <person name="McCann M.C."/>
            <person name="Ming R."/>
            <person name="Peterson D.G."/>
            <person name="Mehboob-ur-Rahman"/>
            <person name="Ware D."/>
            <person name="Westhoff P."/>
            <person name="Mayer K.F."/>
            <person name="Messing J."/>
            <person name="Rokhsar D.S."/>
        </authorList>
    </citation>
    <scope>NUCLEOTIDE SEQUENCE [LARGE SCALE GENOMIC DNA]</scope>
    <source>
        <strain evidence="3">cv. BTx623</strain>
    </source>
</reference>
<name>A0A1Z5RL89_SORBI</name>
<dbReference type="AlphaFoldDB" id="A0A1Z5RL89"/>
<dbReference type="InterPro" id="IPR053772">
    <property type="entry name" value="At1g61320/At1g61330-like"/>
</dbReference>
<dbReference type="OMA" id="HERKIHK"/>
<dbReference type="InterPro" id="IPR032675">
    <property type="entry name" value="LRR_dom_sf"/>
</dbReference>
<organism evidence="2 3">
    <name type="scientific">Sorghum bicolor</name>
    <name type="common">Sorghum</name>
    <name type="synonym">Sorghum vulgare</name>
    <dbReference type="NCBI Taxonomy" id="4558"/>
    <lineage>
        <taxon>Eukaryota</taxon>
        <taxon>Viridiplantae</taxon>
        <taxon>Streptophyta</taxon>
        <taxon>Embryophyta</taxon>
        <taxon>Tracheophyta</taxon>
        <taxon>Spermatophyta</taxon>
        <taxon>Magnoliopsida</taxon>
        <taxon>Liliopsida</taxon>
        <taxon>Poales</taxon>
        <taxon>Poaceae</taxon>
        <taxon>PACMAD clade</taxon>
        <taxon>Panicoideae</taxon>
        <taxon>Andropogonodae</taxon>
        <taxon>Andropogoneae</taxon>
        <taxon>Sorghinae</taxon>
        <taxon>Sorghum</taxon>
    </lineage>
</organism>
<dbReference type="InParanoid" id="A0A1Z5RL89"/>
<feature type="domain" description="At1g61320/AtMIF1 LRR" evidence="1">
    <location>
        <begin position="94"/>
        <end position="469"/>
    </location>
</feature>
<evidence type="ECO:0000313" key="3">
    <source>
        <dbReference type="Proteomes" id="UP000000768"/>
    </source>
</evidence>
<dbReference type="PANTHER" id="PTHR34145">
    <property type="entry name" value="OS02G0105600 PROTEIN"/>
    <property type="match status" value="1"/>
</dbReference>
<dbReference type="Proteomes" id="UP000000768">
    <property type="component" value="Chromosome 4"/>
</dbReference>
<dbReference type="InterPro" id="IPR055357">
    <property type="entry name" value="LRR_At1g61320_AtMIF1"/>
</dbReference>
<protein>
    <recommendedName>
        <fullName evidence="1">At1g61320/AtMIF1 LRR domain-containing protein</fullName>
    </recommendedName>
</protein>
<dbReference type="FunCoup" id="A0A1Z5RL89">
    <property type="interactions" value="1"/>
</dbReference>
<accession>A0A1Z5RL89</accession>
<proteinExistence type="predicted"/>
<evidence type="ECO:0000313" key="2">
    <source>
        <dbReference type="EMBL" id="OQU84498.1"/>
    </source>
</evidence>
<dbReference type="PANTHER" id="PTHR34145:SF26">
    <property type="entry name" value="F-BOX DOMAIN-CONTAINING PROTEIN"/>
    <property type="match status" value="1"/>
</dbReference>